<accession>A0A7N2KZM7</accession>
<evidence type="ECO:0000259" key="2">
    <source>
        <dbReference type="Pfam" id="PF12146"/>
    </source>
</evidence>
<dbReference type="PANTHER" id="PTHR42886">
    <property type="entry name" value="RE40534P-RELATED"/>
    <property type="match status" value="1"/>
</dbReference>
<sequence>MSSESKSQTPSSAIIPPQPGECENSSKAMSKKADQKEASPARKAKQQKVIIPNKDGENLVGLLHETGSKEIVILCHGFLCTKENNTIKKLALALENDGISAFRFDFAGNGKSQGSLRYGRYLGEVEDLRAVIEYIGGVANRAVSAIIGHSKGGDVVLLYASKYHDVHTVVNISGRFELMRGVEFHLGKDYMEMIEKEGFIDVKNKKTGSVVYRVTRESLVECQGTNMGEVGSGIEKECKVLTVHGSADNIVPVEDALEFAKVIANHELHIMEGAEHGYTAQQTELATVVLDFVGRATQQDCDTNN</sequence>
<dbReference type="GO" id="GO:0005829">
    <property type="term" value="C:cytosol"/>
    <property type="evidence" value="ECO:0007669"/>
    <property type="project" value="TreeGrafter"/>
</dbReference>
<dbReference type="GeneID" id="115976456"/>
<protein>
    <recommendedName>
        <fullName evidence="2">Serine aminopeptidase S33 domain-containing protein</fullName>
    </recommendedName>
</protein>
<dbReference type="PANTHER" id="PTHR42886:SF53">
    <property type="entry name" value="ALPHA_BETA-HYDROLASES SUPERFAMILY PROTEIN"/>
    <property type="match status" value="1"/>
</dbReference>
<feature type="compositionally biased region" description="Basic and acidic residues" evidence="1">
    <location>
        <begin position="31"/>
        <end position="40"/>
    </location>
</feature>
<keyword evidence="4" id="KW-1185">Reference proteome</keyword>
<dbReference type="InterPro" id="IPR029058">
    <property type="entry name" value="AB_hydrolase_fold"/>
</dbReference>
<dbReference type="InterPro" id="IPR022742">
    <property type="entry name" value="Hydrolase_4"/>
</dbReference>
<evidence type="ECO:0000313" key="3">
    <source>
        <dbReference type="EnsemblPlants" id="QL02p071663:mrna:CDS:2"/>
    </source>
</evidence>
<feature type="compositionally biased region" description="Polar residues" evidence="1">
    <location>
        <begin position="1"/>
        <end position="12"/>
    </location>
</feature>
<reference evidence="4" key="1">
    <citation type="journal article" date="2016" name="G3 (Bethesda)">
        <title>First Draft Assembly and Annotation of the Genome of a California Endemic Oak Quercus lobata Nee (Fagaceae).</title>
        <authorList>
            <person name="Sork V.L."/>
            <person name="Fitz-Gibbon S.T."/>
            <person name="Puiu D."/>
            <person name="Crepeau M."/>
            <person name="Gugger P.F."/>
            <person name="Sherman R."/>
            <person name="Stevens K."/>
            <person name="Langley C.H."/>
            <person name="Pellegrini M."/>
            <person name="Salzberg S.L."/>
        </authorList>
    </citation>
    <scope>NUCLEOTIDE SEQUENCE [LARGE SCALE GENOMIC DNA]</scope>
    <source>
        <strain evidence="4">cv. SW786</strain>
    </source>
</reference>
<feature type="region of interest" description="Disordered" evidence="1">
    <location>
        <begin position="1"/>
        <end position="49"/>
    </location>
</feature>
<proteinExistence type="predicted"/>
<feature type="domain" description="Serine aminopeptidase S33" evidence="2">
    <location>
        <begin position="68"/>
        <end position="177"/>
    </location>
</feature>
<dbReference type="EnsemblPlants" id="QL02p071663:mrna">
    <property type="protein sequence ID" value="QL02p071663:mrna:CDS:2"/>
    <property type="gene ID" value="QL02p071663"/>
</dbReference>
<dbReference type="InParanoid" id="A0A7N2KZM7"/>
<gene>
    <name evidence="3" type="primary">LOC115976456</name>
</gene>
<dbReference type="Gramene" id="QL02p071663:mrna">
    <property type="protein sequence ID" value="QL02p071663:mrna:CDS:2"/>
    <property type="gene ID" value="QL02p071663"/>
</dbReference>
<organism evidence="3 4">
    <name type="scientific">Quercus lobata</name>
    <name type="common">Valley oak</name>
    <dbReference type="NCBI Taxonomy" id="97700"/>
    <lineage>
        <taxon>Eukaryota</taxon>
        <taxon>Viridiplantae</taxon>
        <taxon>Streptophyta</taxon>
        <taxon>Embryophyta</taxon>
        <taxon>Tracheophyta</taxon>
        <taxon>Spermatophyta</taxon>
        <taxon>Magnoliopsida</taxon>
        <taxon>eudicotyledons</taxon>
        <taxon>Gunneridae</taxon>
        <taxon>Pentapetalae</taxon>
        <taxon>rosids</taxon>
        <taxon>fabids</taxon>
        <taxon>Fagales</taxon>
        <taxon>Fagaceae</taxon>
        <taxon>Quercus</taxon>
    </lineage>
</organism>
<dbReference type="Proteomes" id="UP000594261">
    <property type="component" value="Chromosome 2"/>
</dbReference>
<dbReference type="OrthoDB" id="9988524at2759"/>
<dbReference type="AlphaFoldDB" id="A0A7N2KZM7"/>
<evidence type="ECO:0000256" key="1">
    <source>
        <dbReference type="SAM" id="MobiDB-lite"/>
    </source>
</evidence>
<reference evidence="3" key="2">
    <citation type="submission" date="2021-01" db="UniProtKB">
        <authorList>
            <consortium name="EnsemblPlants"/>
        </authorList>
    </citation>
    <scope>IDENTIFICATION</scope>
</reference>
<dbReference type="Pfam" id="PF12146">
    <property type="entry name" value="Hydrolase_4"/>
    <property type="match status" value="1"/>
</dbReference>
<evidence type="ECO:0000313" key="4">
    <source>
        <dbReference type="Proteomes" id="UP000594261"/>
    </source>
</evidence>
<dbReference type="Gene3D" id="3.40.50.1820">
    <property type="entry name" value="alpha/beta hydrolase"/>
    <property type="match status" value="1"/>
</dbReference>
<name>A0A7N2KZM7_QUELO</name>
<dbReference type="SUPFAM" id="SSF53474">
    <property type="entry name" value="alpha/beta-Hydrolases"/>
    <property type="match status" value="1"/>
</dbReference>
<dbReference type="RefSeq" id="XP_030953607.1">
    <property type="nucleotide sequence ID" value="XM_031097747.1"/>
</dbReference>
<dbReference type="KEGG" id="qlo:115976456"/>